<organism evidence="1 2">
    <name type="scientific">Allonocardiopsis opalescens</name>
    <dbReference type="NCBI Taxonomy" id="1144618"/>
    <lineage>
        <taxon>Bacteria</taxon>
        <taxon>Bacillati</taxon>
        <taxon>Actinomycetota</taxon>
        <taxon>Actinomycetes</taxon>
        <taxon>Streptosporangiales</taxon>
        <taxon>Allonocardiopsis</taxon>
    </lineage>
</organism>
<dbReference type="EMBL" id="PVZC01000007">
    <property type="protein sequence ID" value="PRX96713.1"/>
    <property type="molecule type" value="Genomic_DNA"/>
</dbReference>
<evidence type="ECO:0000313" key="2">
    <source>
        <dbReference type="Proteomes" id="UP000237846"/>
    </source>
</evidence>
<proteinExistence type="predicted"/>
<dbReference type="AlphaFoldDB" id="A0A2T0PYU9"/>
<gene>
    <name evidence="1" type="ORF">CLV72_107236</name>
</gene>
<name>A0A2T0PYU9_9ACTN</name>
<comment type="caution">
    <text evidence="1">The sequence shown here is derived from an EMBL/GenBank/DDBJ whole genome shotgun (WGS) entry which is preliminary data.</text>
</comment>
<reference evidence="1 2" key="1">
    <citation type="submission" date="2018-03" db="EMBL/GenBank/DDBJ databases">
        <title>Genomic Encyclopedia of Archaeal and Bacterial Type Strains, Phase II (KMG-II): from individual species to whole genera.</title>
        <authorList>
            <person name="Goeker M."/>
        </authorList>
    </citation>
    <scope>NUCLEOTIDE SEQUENCE [LARGE SCALE GENOMIC DNA]</scope>
    <source>
        <strain evidence="1 2">DSM 45601</strain>
    </source>
</reference>
<evidence type="ECO:0000313" key="1">
    <source>
        <dbReference type="EMBL" id="PRX96713.1"/>
    </source>
</evidence>
<accession>A0A2T0PYU9</accession>
<keyword evidence="2" id="KW-1185">Reference proteome</keyword>
<sequence length="80" mass="8875">MTAEGHAVFRRITDRFAGGTVVLDTHDRLAVKGVDRVPKRIFGAPMLTWAIDDGHELERAVPLLRDLSLNLRYEFGGEAG</sequence>
<protein>
    <submittedName>
        <fullName evidence="1">Uncharacterized protein</fullName>
    </submittedName>
</protein>
<dbReference type="Proteomes" id="UP000237846">
    <property type="component" value="Unassembled WGS sequence"/>
</dbReference>